<accession>A0A7M6DR80</accession>
<dbReference type="Proteomes" id="UP000594262">
    <property type="component" value="Unplaced"/>
</dbReference>
<proteinExistence type="inferred from homology"/>
<dbReference type="SUPFAM" id="SSF118215">
    <property type="entry name" value="Proton glutamate symport protein"/>
    <property type="match status" value="1"/>
</dbReference>
<comment type="subcellular location">
    <subcellularLocation>
        <location evidence="1 8">Membrane</location>
        <topology evidence="1 8">Multi-pass membrane protein</topology>
    </subcellularLocation>
</comment>
<dbReference type="GO" id="GO:0005886">
    <property type="term" value="C:plasma membrane"/>
    <property type="evidence" value="ECO:0007669"/>
    <property type="project" value="TreeGrafter"/>
</dbReference>
<organism evidence="10 11">
    <name type="scientific">Clytia hemisphaerica</name>
    <dbReference type="NCBI Taxonomy" id="252671"/>
    <lineage>
        <taxon>Eukaryota</taxon>
        <taxon>Metazoa</taxon>
        <taxon>Cnidaria</taxon>
        <taxon>Hydrozoa</taxon>
        <taxon>Hydroidolina</taxon>
        <taxon>Leptothecata</taxon>
        <taxon>Obeliida</taxon>
        <taxon>Clytiidae</taxon>
        <taxon>Clytia</taxon>
    </lineage>
</organism>
<evidence type="ECO:0000313" key="10">
    <source>
        <dbReference type="EnsemblMetazoa" id="CLYHEMP023734.1"/>
    </source>
</evidence>
<feature type="transmembrane region" description="Helical" evidence="8">
    <location>
        <begin position="51"/>
        <end position="69"/>
    </location>
</feature>
<evidence type="ECO:0000256" key="3">
    <source>
        <dbReference type="ARBA" id="ARBA00022692"/>
    </source>
</evidence>
<keyword evidence="2 8" id="KW-0813">Transport</keyword>
<feature type="transmembrane region" description="Helical" evidence="8">
    <location>
        <begin position="270"/>
        <end position="291"/>
    </location>
</feature>
<keyword evidence="7" id="KW-0325">Glycoprotein</keyword>
<feature type="compositionally biased region" description="Basic and acidic residues" evidence="9">
    <location>
        <begin position="529"/>
        <end position="543"/>
    </location>
</feature>
<dbReference type="Gene3D" id="1.10.3860.10">
    <property type="entry name" value="Sodium:dicarboxylate symporter"/>
    <property type="match status" value="1"/>
</dbReference>
<feature type="compositionally biased region" description="Polar residues" evidence="9">
    <location>
        <begin position="544"/>
        <end position="556"/>
    </location>
</feature>
<dbReference type="InterPro" id="IPR001991">
    <property type="entry name" value="Na-dicarboxylate_symporter"/>
</dbReference>
<feature type="transmembrane region" description="Helical" evidence="8">
    <location>
        <begin position="311"/>
        <end position="337"/>
    </location>
</feature>
<evidence type="ECO:0000256" key="2">
    <source>
        <dbReference type="ARBA" id="ARBA00022448"/>
    </source>
</evidence>
<dbReference type="EnsemblMetazoa" id="CLYHEMT023734.1">
    <property type="protein sequence ID" value="CLYHEMP023734.1"/>
    <property type="gene ID" value="CLYHEMG023734"/>
</dbReference>
<evidence type="ECO:0000256" key="7">
    <source>
        <dbReference type="ARBA" id="ARBA00023180"/>
    </source>
</evidence>
<dbReference type="GO" id="GO:0005313">
    <property type="term" value="F:L-glutamate transmembrane transporter activity"/>
    <property type="evidence" value="ECO:0007669"/>
    <property type="project" value="TreeGrafter"/>
</dbReference>
<keyword evidence="6 8" id="KW-0472">Membrane</keyword>
<keyword evidence="5 8" id="KW-1133">Transmembrane helix</keyword>
<dbReference type="AlphaFoldDB" id="A0A7M6DR80"/>
<dbReference type="PRINTS" id="PR00173">
    <property type="entry name" value="EDTRNSPORT"/>
</dbReference>
<keyword evidence="11" id="KW-1185">Reference proteome</keyword>
<name>A0A7M6DR80_9CNID</name>
<evidence type="ECO:0000256" key="4">
    <source>
        <dbReference type="ARBA" id="ARBA00022847"/>
    </source>
</evidence>
<dbReference type="GO" id="GO:0015501">
    <property type="term" value="F:glutamate:sodium symporter activity"/>
    <property type="evidence" value="ECO:0007669"/>
    <property type="project" value="TreeGrafter"/>
</dbReference>
<evidence type="ECO:0000313" key="11">
    <source>
        <dbReference type="Proteomes" id="UP000594262"/>
    </source>
</evidence>
<comment type="similarity">
    <text evidence="8">Belongs to the dicarboxylate/amino acid:cation symporter (DAACS) (TC 2.A.23) family.</text>
</comment>
<sequence>MSAARGPDENTTANSHLLGGPSYGTCFQPENDPHAGTIKTWIKSFWKDNKLLVFIFLAVAFGFLVGLLINEPVQKLDQPAKGNVLLFLGFPGEILMRMFKMLILPLIITSLIIAFADLDKKSSWRLTRRALVYYLSTTGFAMALGILLVVTIKPGSYAGDKVFQHNADHRPKARAIDTILDLFRNVFPENIVQACIAQAVTGADEIAISTTNTTNTSSNNATLKTFLIAGETTYKPGSNILGIVVFSIAIGLLLGAMGTQAHLLIELTRILNFLTMKLVKFTMWYAPIGIWSLVTNKFASISDISGIFRGLAYYMATVISGLILHSLVVLPLTYFAWTRRNPFTFIKGTFKALLTAFGTSSSSATMPVTFKCLEDKNGIDKRVTRLVLPIGTTINMDGTALFEAVAAIFIAQSIGKSLSVGQYIAIGLTATIASISACAVPQYDWIPVLMVLQAADLPEESLTLIIPVDWFLDRLVTVVNVLGDCIGAGIVAHLSEGELPQIHIPQTHAPLELSERSYDNACDNQMDLDGSKTRNDHRMDRNRNPSTTSIASTTSV</sequence>
<evidence type="ECO:0000256" key="8">
    <source>
        <dbReference type="RuleBase" id="RU361216"/>
    </source>
</evidence>
<dbReference type="InterPro" id="IPR050746">
    <property type="entry name" value="DAACS"/>
</dbReference>
<dbReference type="Pfam" id="PF00375">
    <property type="entry name" value="SDF"/>
    <property type="match status" value="1"/>
</dbReference>
<evidence type="ECO:0000256" key="5">
    <source>
        <dbReference type="ARBA" id="ARBA00022989"/>
    </source>
</evidence>
<feature type="transmembrane region" description="Helical" evidence="8">
    <location>
        <begin position="130"/>
        <end position="152"/>
    </location>
</feature>
<feature type="transmembrane region" description="Helical" evidence="8">
    <location>
        <begin position="94"/>
        <end position="118"/>
    </location>
</feature>
<dbReference type="OrthoDB" id="5877963at2759"/>
<dbReference type="PANTHER" id="PTHR11958:SF63">
    <property type="entry name" value="AMINO ACID TRANSPORTER"/>
    <property type="match status" value="1"/>
</dbReference>
<feature type="transmembrane region" description="Helical" evidence="8">
    <location>
        <begin position="240"/>
        <end position="258"/>
    </location>
</feature>
<dbReference type="PROSITE" id="PS00714">
    <property type="entry name" value="NA_DICARBOXYL_SYMP_2"/>
    <property type="match status" value="1"/>
</dbReference>
<feature type="region of interest" description="Disordered" evidence="9">
    <location>
        <begin position="522"/>
        <end position="556"/>
    </location>
</feature>
<dbReference type="PANTHER" id="PTHR11958">
    <property type="entry name" value="SODIUM/DICARBOXYLATE SYMPORTER-RELATED"/>
    <property type="match status" value="1"/>
</dbReference>
<keyword evidence="3 8" id="KW-0812">Transmembrane</keyword>
<protein>
    <recommendedName>
        <fullName evidence="8">Amino acid transporter</fullName>
    </recommendedName>
</protein>
<evidence type="ECO:0000256" key="1">
    <source>
        <dbReference type="ARBA" id="ARBA00004141"/>
    </source>
</evidence>
<keyword evidence="4 8" id="KW-0769">Symport</keyword>
<reference evidence="10" key="1">
    <citation type="submission" date="2021-01" db="UniProtKB">
        <authorList>
            <consortium name="EnsemblMetazoa"/>
        </authorList>
    </citation>
    <scope>IDENTIFICATION</scope>
</reference>
<evidence type="ECO:0000256" key="9">
    <source>
        <dbReference type="SAM" id="MobiDB-lite"/>
    </source>
</evidence>
<dbReference type="GO" id="GO:0015175">
    <property type="term" value="F:neutral L-amino acid transmembrane transporter activity"/>
    <property type="evidence" value="ECO:0007669"/>
    <property type="project" value="TreeGrafter"/>
</dbReference>
<evidence type="ECO:0000256" key="6">
    <source>
        <dbReference type="ARBA" id="ARBA00023136"/>
    </source>
</evidence>
<dbReference type="InterPro" id="IPR018107">
    <property type="entry name" value="Na-dicarboxylate_symporter_CS"/>
</dbReference>
<dbReference type="InterPro" id="IPR036458">
    <property type="entry name" value="Na:dicarbo_symporter_sf"/>
</dbReference>